<dbReference type="Pfam" id="PF13148">
    <property type="entry name" value="DUF3987"/>
    <property type="match status" value="2"/>
</dbReference>
<dbReference type="Proteomes" id="UP001595729">
    <property type="component" value="Unassembled WGS sequence"/>
</dbReference>
<evidence type="ECO:0000313" key="2">
    <source>
        <dbReference type="Proteomes" id="UP001595729"/>
    </source>
</evidence>
<protein>
    <submittedName>
        <fullName evidence="1">YfjI family protein</fullName>
    </submittedName>
</protein>
<comment type="caution">
    <text evidence="1">The sequence shown here is derived from an EMBL/GenBank/DDBJ whole genome shotgun (WGS) entry which is preliminary data.</text>
</comment>
<proteinExistence type="predicted"/>
<dbReference type="EMBL" id="JBHRXX010000009">
    <property type="protein sequence ID" value="MFC3686099.1"/>
    <property type="molecule type" value="Genomic_DNA"/>
</dbReference>
<accession>A0ABV7W8F0</accession>
<organism evidence="1 2">
    <name type="scientific">Hydrogenophaga luteola</name>
    <dbReference type="NCBI Taxonomy" id="1591122"/>
    <lineage>
        <taxon>Bacteria</taxon>
        <taxon>Pseudomonadati</taxon>
        <taxon>Pseudomonadota</taxon>
        <taxon>Betaproteobacteria</taxon>
        <taxon>Burkholderiales</taxon>
        <taxon>Comamonadaceae</taxon>
        <taxon>Hydrogenophaga</taxon>
    </lineage>
</organism>
<reference evidence="2" key="1">
    <citation type="journal article" date="2019" name="Int. J. Syst. Evol. Microbiol.">
        <title>The Global Catalogue of Microorganisms (GCM) 10K type strain sequencing project: providing services to taxonomists for standard genome sequencing and annotation.</title>
        <authorList>
            <consortium name="The Broad Institute Genomics Platform"/>
            <consortium name="The Broad Institute Genome Sequencing Center for Infectious Disease"/>
            <person name="Wu L."/>
            <person name="Ma J."/>
        </authorList>
    </citation>
    <scope>NUCLEOTIDE SEQUENCE [LARGE SCALE GENOMIC DNA]</scope>
    <source>
        <strain evidence="2">KCTC 42501</strain>
    </source>
</reference>
<keyword evidence="2" id="KW-1185">Reference proteome</keyword>
<gene>
    <name evidence="1" type="ORF">ACFOPI_21090</name>
</gene>
<evidence type="ECO:0000313" key="1">
    <source>
        <dbReference type="EMBL" id="MFC3686099.1"/>
    </source>
</evidence>
<dbReference type="InterPro" id="IPR025048">
    <property type="entry name" value="DUF3987"/>
</dbReference>
<dbReference type="RefSeq" id="WP_382178377.1">
    <property type="nucleotide sequence ID" value="NZ_JBHRXX010000009.1"/>
</dbReference>
<sequence length="486" mass="52251">MSDVLIPASTLEQFDELAKLQPMARKKARHEADDWPALNPLQMVSPARADAFPFDALGAILGEAARAIGRDVQAPDALAGGSVLAAASLAASPLANVQMPHGQIAPLSLFIITGAASGDRKSATDAAACLAIEERRKQHARDHIKAMQRWETENAGRPKVDKAAPPMAQVLAVSNATVEGLTKLLKHQSSVGVFSAEGGEMLGGHSMREERRVSGLSFYLKAWGAEPLDSLRGGEGLTVLLGRRVALHVLVQPVILAQLLADPIAQGQGLLARCLIAQPDTLAGSRLFRDSNPLENSAVVRFNNRIRELLDQTPRVWNEGDGFELRPTAMHMTTSARAMWVEFFNQVEQAQSPGGELAGARPFASKAAEQAARIAGVVAVAEGRTSITDREMEGGIKVATFYMGEHLRLTGAGRTDQRNARLHMLLDWMSSVGPFVMTANVLQRSPRAIRGLKAEGIKDLLGELAERGYIREAATPGTWEVRDVQG</sequence>
<name>A0ABV7W8F0_9BURK</name>